<accession>B0T917</accession>
<dbReference type="AlphaFoldDB" id="B0T917"/>
<keyword evidence="5" id="KW-0614">Plasmid</keyword>
<sequence>MDCPIALGLESVGEWWSILILRDAFYGLTRFDQFQKSLQIAPNMLTRRLKALVASGLLEQRLYSARRRDYVLTDRGREFWPVLVTLHAWGERHFAQGPKAVVLVEAASGAEASPQLVDRRNGKALAADAYAFKPGPGSQAVTKPA</sequence>
<protein>
    <submittedName>
        <fullName evidence="5">Transcriptional regulator, HxlR family</fullName>
    </submittedName>
</protein>
<proteinExistence type="predicted"/>
<geneLocation type="plasmid" evidence="5">
    <name>pCAUL01</name>
</geneLocation>
<dbReference type="KEGG" id="cak:Caul_5284"/>
<dbReference type="PROSITE" id="PS51118">
    <property type="entry name" value="HTH_HXLR"/>
    <property type="match status" value="1"/>
</dbReference>
<organism evidence="5">
    <name type="scientific">Caulobacter sp. (strain K31)</name>
    <dbReference type="NCBI Taxonomy" id="366602"/>
    <lineage>
        <taxon>Bacteria</taxon>
        <taxon>Pseudomonadati</taxon>
        <taxon>Pseudomonadota</taxon>
        <taxon>Alphaproteobacteria</taxon>
        <taxon>Caulobacterales</taxon>
        <taxon>Caulobacteraceae</taxon>
        <taxon>Caulobacter</taxon>
    </lineage>
</organism>
<dbReference type="SUPFAM" id="SSF46785">
    <property type="entry name" value="Winged helix' DNA-binding domain"/>
    <property type="match status" value="1"/>
</dbReference>
<dbReference type="InterPro" id="IPR036388">
    <property type="entry name" value="WH-like_DNA-bd_sf"/>
</dbReference>
<dbReference type="GO" id="GO:0003677">
    <property type="term" value="F:DNA binding"/>
    <property type="evidence" value="ECO:0007669"/>
    <property type="project" value="UniProtKB-KW"/>
</dbReference>
<dbReference type="InterPro" id="IPR002577">
    <property type="entry name" value="HTH_HxlR"/>
</dbReference>
<reference evidence="5" key="1">
    <citation type="submission" date="2008-01" db="EMBL/GenBank/DDBJ databases">
        <title>Complete sequence of plasmid1 pCAUL01 of Caulobacter sp. K31.</title>
        <authorList>
            <consortium name="US DOE Joint Genome Institute"/>
            <person name="Copeland A."/>
            <person name="Lucas S."/>
            <person name="Lapidus A."/>
            <person name="Barry K."/>
            <person name="Glavina del Rio T."/>
            <person name="Dalin E."/>
            <person name="Tice H."/>
            <person name="Pitluck S."/>
            <person name="Bruce D."/>
            <person name="Goodwin L."/>
            <person name="Thompson L.S."/>
            <person name="Brettin T."/>
            <person name="Detter J.C."/>
            <person name="Han C."/>
            <person name="Schmutz J."/>
            <person name="Larimer F."/>
            <person name="Land M."/>
            <person name="Hauser L."/>
            <person name="Kyrpides N."/>
            <person name="Kim E."/>
            <person name="Stephens C."/>
            <person name="Richardson P."/>
        </authorList>
    </citation>
    <scope>NUCLEOTIDE SEQUENCE [LARGE SCALE GENOMIC DNA]</scope>
    <source>
        <plasmid evidence="5">K31</plasmid>
        <plasmid evidence="5">pCAUL01</plasmid>
    </source>
</reference>
<dbReference type="Pfam" id="PF01638">
    <property type="entry name" value="HxlR"/>
    <property type="match status" value="1"/>
</dbReference>
<evidence type="ECO:0000256" key="2">
    <source>
        <dbReference type="ARBA" id="ARBA00023125"/>
    </source>
</evidence>
<evidence type="ECO:0000256" key="1">
    <source>
        <dbReference type="ARBA" id="ARBA00023015"/>
    </source>
</evidence>
<evidence type="ECO:0000313" key="5">
    <source>
        <dbReference type="EMBL" id="ABZ74404.1"/>
    </source>
</evidence>
<dbReference type="InterPro" id="IPR036390">
    <property type="entry name" value="WH_DNA-bd_sf"/>
</dbReference>
<evidence type="ECO:0000256" key="3">
    <source>
        <dbReference type="ARBA" id="ARBA00023163"/>
    </source>
</evidence>
<feature type="domain" description="HTH hxlR-type" evidence="4">
    <location>
        <begin position="3"/>
        <end position="98"/>
    </location>
</feature>
<keyword evidence="3" id="KW-0804">Transcription</keyword>
<dbReference type="Gene3D" id="1.10.10.10">
    <property type="entry name" value="Winged helix-like DNA-binding domain superfamily/Winged helix DNA-binding domain"/>
    <property type="match status" value="1"/>
</dbReference>
<name>B0T917_CAUSK</name>
<dbReference type="HOGENOM" id="CLU_111585_0_0_5"/>
<evidence type="ECO:0000259" key="4">
    <source>
        <dbReference type="PROSITE" id="PS51118"/>
    </source>
</evidence>
<dbReference type="PANTHER" id="PTHR33204:SF17">
    <property type="entry name" value="TRANSCRIPTIONAL REGULATORY PROTEIN"/>
    <property type="match status" value="1"/>
</dbReference>
<dbReference type="EMBL" id="CP000928">
    <property type="protein sequence ID" value="ABZ74404.1"/>
    <property type="molecule type" value="Genomic_DNA"/>
</dbReference>
<keyword evidence="2" id="KW-0238">DNA-binding</keyword>
<keyword evidence="1" id="KW-0805">Transcription regulation</keyword>
<gene>
    <name evidence="5" type="ordered locus">Caul_5284</name>
</gene>
<dbReference type="PANTHER" id="PTHR33204">
    <property type="entry name" value="TRANSCRIPTIONAL REGULATOR, MARR FAMILY"/>
    <property type="match status" value="1"/>
</dbReference>